<evidence type="ECO:0000256" key="4">
    <source>
        <dbReference type="RuleBase" id="RU003616"/>
    </source>
</evidence>
<dbReference type="CDD" id="cd00298">
    <property type="entry name" value="ACD_sHsps_p23-like"/>
    <property type="match status" value="1"/>
</dbReference>
<evidence type="ECO:0000256" key="2">
    <source>
        <dbReference type="ARBA" id="ARBA00023016"/>
    </source>
</evidence>
<keyword evidence="2" id="KW-0346">Stress response</keyword>
<evidence type="ECO:0000313" key="7">
    <source>
        <dbReference type="Proteomes" id="UP001206925"/>
    </source>
</evidence>
<gene>
    <name evidence="6" type="ORF">M8C21_016959</name>
</gene>
<dbReference type="InterPro" id="IPR008978">
    <property type="entry name" value="HSP20-like_chaperone"/>
</dbReference>
<keyword evidence="1" id="KW-0809">Transit peptide</keyword>
<dbReference type="PROSITE" id="PS01031">
    <property type="entry name" value="SHSP"/>
    <property type="match status" value="1"/>
</dbReference>
<comment type="similarity">
    <text evidence="3 4">Belongs to the small heat shock protein (HSP20) family.</text>
</comment>
<dbReference type="InterPro" id="IPR002068">
    <property type="entry name" value="A-crystallin/Hsp20_dom"/>
</dbReference>
<dbReference type="Gene3D" id="2.60.40.790">
    <property type="match status" value="1"/>
</dbReference>
<dbReference type="SUPFAM" id="SSF49764">
    <property type="entry name" value="HSP20-like chaperones"/>
    <property type="match status" value="1"/>
</dbReference>
<dbReference type="Pfam" id="PF00011">
    <property type="entry name" value="HSP20"/>
    <property type="match status" value="1"/>
</dbReference>
<evidence type="ECO:0000256" key="1">
    <source>
        <dbReference type="ARBA" id="ARBA00022946"/>
    </source>
</evidence>
<evidence type="ECO:0000313" key="6">
    <source>
        <dbReference type="EMBL" id="KAI7742550.1"/>
    </source>
</evidence>
<evidence type="ECO:0000259" key="5">
    <source>
        <dbReference type="PROSITE" id="PS01031"/>
    </source>
</evidence>
<keyword evidence="7" id="KW-1185">Reference proteome</keyword>
<dbReference type="EMBL" id="JAMZMK010007962">
    <property type="protein sequence ID" value="KAI7742550.1"/>
    <property type="molecule type" value="Genomic_DNA"/>
</dbReference>
<protein>
    <recommendedName>
        <fullName evidence="5">SHSP domain-containing protein</fullName>
    </recommendedName>
</protein>
<proteinExistence type="inferred from homology"/>
<dbReference type="AlphaFoldDB" id="A0AAD5CKL5"/>
<reference evidence="6" key="1">
    <citation type="submission" date="2022-06" db="EMBL/GenBank/DDBJ databases">
        <title>Uncovering the hologenomic basis of an extraordinary plant invasion.</title>
        <authorList>
            <person name="Bieker V.C."/>
            <person name="Martin M.D."/>
            <person name="Gilbert T."/>
            <person name="Hodgins K."/>
            <person name="Battlay P."/>
            <person name="Petersen B."/>
            <person name="Wilson J."/>
        </authorList>
    </citation>
    <scope>NUCLEOTIDE SEQUENCE</scope>
    <source>
        <strain evidence="6">AA19_3_7</strain>
        <tissue evidence="6">Leaf</tissue>
    </source>
</reference>
<dbReference type="PANTHER" id="PTHR46991">
    <property type="entry name" value="23.5 KDA HEAT SHOCK PROTEIN, MITOCHONDRIAL"/>
    <property type="match status" value="1"/>
</dbReference>
<organism evidence="6 7">
    <name type="scientific">Ambrosia artemisiifolia</name>
    <name type="common">Common ragweed</name>
    <dbReference type="NCBI Taxonomy" id="4212"/>
    <lineage>
        <taxon>Eukaryota</taxon>
        <taxon>Viridiplantae</taxon>
        <taxon>Streptophyta</taxon>
        <taxon>Embryophyta</taxon>
        <taxon>Tracheophyta</taxon>
        <taxon>Spermatophyta</taxon>
        <taxon>Magnoliopsida</taxon>
        <taxon>eudicotyledons</taxon>
        <taxon>Gunneridae</taxon>
        <taxon>Pentapetalae</taxon>
        <taxon>asterids</taxon>
        <taxon>campanulids</taxon>
        <taxon>Asterales</taxon>
        <taxon>Asteraceae</taxon>
        <taxon>Asteroideae</taxon>
        <taxon>Heliantheae alliance</taxon>
        <taxon>Heliantheae</taxon>
        <taxon>Ambrosia</taxon>
    </lineage>
</organism>
<feature type="domain" description="SHSP" evidence="5">
    <location>
        <begin position="39"/>
        <end position="146"/>
    </location>
</feature>
<accession>A0AAD5CKL5</accession>
<dbReference type="InterPro" id="IPR044656">
    <property type="entry name" value="HSP14.7/HSP23.5/HSP23.6-like"/>
</dbReference>
<comment type="caution">
    <text evidence="6">The sequence shown here is derived from an EMBL/GenBank/DDBJ whole genome shotgun (WGS) entry which is preliminary data.</text>
</comment>
<sequence>MACTKLLLIRSNLLSYNMLRRSGPASRFFCYKSVAHYDGPPPNSSNDVRIKKSPDGLDLFLYMSEVREDDVKVSVESNIVFVKAEGVDKSNDDTRAMKKFDCEIRLPDNKYRISDIKAQMKMGLGELKLSVPKLKEEKGVFNVKLNVIE</sequence>
<evidence type="ECO:0000256" key="3">
    <source>
        <dbReference type="PROSITE-ProRule" id="PRU00285"/>
    </source>
</evidence>
<name>A0AAD5CKL5_AMBAR</name>
<dbReference type="PANTHER" id="PTHR46991:SF11">
    <property type="entry name" value="SMALL HEAT SHOCK PROTEIN HSPF"/>
    <property type="match status" value="1"/>
</dbReference>
<dbReference type="Proteomes" id="UP001206925">
    <property type="component" value="Unassembled WGS sequence"/>
</dbReference>